<reference evidence="1 2" key="1">
    <citation type="submission" date="2019-05" db="EMBL/GenBank/DDBJ databases">
        <title>Another draft genome of Portunus trituberculatus and its Hox gene families provides insights of decapod evolution.</title>
        <authorList>
            <person name="Jeong J.-H."/>
            <person name="Song I."/>
            <person name="Kim S."/>
            <person name="Choi T."/>
            <person name="Kim D."/>
            <person name="Ryu S."/>
            <person name="Kim W."/>
        </authorList>
    </citation>
    <scope>NUCLEOTIDE SEQUENCE [LARGE SCALE GENOMIC DNA]</scope>
    <source>
        <tissue evidence="1">Muscle</tissue>
    </source>
</reference>
<organism evidence="1 2">
    <name type="scientific">Portunus trituberculatus</name>
    <name type="common">Swimming crab</name>
    <name type="synonym">Neptunus trituberculatus</name>
    <dbReference type="NCBI Taxonomy" id="210409"/>
    <lineage>
        <taxon>Eukaryota</taxon>
        <taxon>Metazoa</taxon>
        <taxon>Ecdysozoa</taxon>
        <taxon>Arthropoda</taxon>
        <taxon>Crustacea</taxon>
        <taxon>Multicrustacea</taxon>
        <taxon>Malacostraca</taxon>
        <taxon>Eumalacostraca</taxon>
        <taxon>Eucarida</taxon>
        <taxon>Decapoda</taxon>
        <taxon>Pleocyemata</taxon>
        <taxon>Brachyura</taxon>
        <taxon>Eubrachyura</taxon>
        <taxon>Portunoidea</taxon>
        <taxon>Portunidae</taxon>
        <taxon>Portuninae</taxon>
        <taxon>Portunus</taxon>
    </lineage>
</organism>
<dbReference type="Proteomes" id="UP000324222">
    <property type="component" value="Unassembled WGS sequence"/>
</dbReference>
<name>A0A5B7HTD6_PORTR</name>
<protein>
    <submittedName>
        <fullName evidence="1">Uncharacterized protein</fullName>
    </submittedName>
</protein>
<accession>A0A5B7HTD6</accession>
<comment type="caution">
    <text evidence="1">The sequence shown here is derived from an EMBL/GenBank/DDBJ whole genome shotgun (WGS) entry which is preliminary data.</text>
</comment>
<dbReference type="EMBL" id="VSRR010039243">
    <property type="protein sequence ID" value="MPC74592.1"/>
    <property type="molecule type" value="Genomic_DNA"/>
</dbReference>
<dbReference type="AlphaFoldDB" id="A0A5B7HTD6"/>
<evidence type="ECO:0000313" key="1">
    <source>
        <dbReference type="EMBL" id="MPC74592.1"/>
    </source>
</evidence>
<evidence type="ECO:0000313" key="2">
    <source>
        <dbReference type="Proteomes" id="UP000324222"/>
    </source>
</evidence>
<keyword evidence="2" id="KW-1185">Reference proteome</keyword>
<gene>
    <name evidence="1" type="ORF">E2C01_068958</name>
</gene>
<sequence length="67" mass="7759">MRWLAWRDRTTTSVTDTSEIFHQDTNRFSLCLASRGARVEDTVRRQKAVTVLVERLSPPQSQTFAYA</sequence>
<proteinExistence type="predicted"/>